<dbReference type="Proteomes" id="UP000305198">
    <property type="component" value="Unassembled WGS sequence"/>
</dbReference>
<gene>
    <name evidence="1" type="ORF">FA869_14680</name>
</gene>
<protein>
    <submittedName>
        <fullName evidence="1">Uncharacterized protein</fullName>
    </submittedName>
</protein>
<accession>A0A4U0YES2</accession>
<evidence type="ECO:0000313" key="1">
    <source>
        <dbReference type="EMBL" id="TKA90360.1"/>
    </source>
</evidence>
<reference evidence="1 2" key="1">
    <citation type="submission" date="2019-04" db="EMBL/GenBank/DDBJ databases">
        <title>Crypto-aerobic microbial life in anoxic (sulfidic) marine sediments.</title>
        <authorList>
            <person name="Bhattacharya S."/>
            <person name="Roy C."/>
            <person name="Mondal N."/>
            <person name="Sarkar J."/>
            <person name="Mandal S."/>
            <person name="Rameez M.J."/>
            <person name="Ghosh W."/>
        </authorList>
    </citation>
    <scope>NUCLEOTIDE SEQUENCE [LARGE SCALE GENOMIC DNA]</scope>
    <source>
        <strain evidence="1 2">SBBB</strain>
    </source>
</reference>
<dbReference type="AlphaFoldDB" id="A0A4U0YES2"/>
<comment type="caution">
    <text evidence="1">The sequence shown here is derived from an EMBL/GenBank/DDBJ whole genome shotgun (WGS) entry which is preliminary data.</text>
</comment>
<organism evidence="1 2">
    <name type="scientific">Halopseudomonas bauzanensis</name>
    <dbReference type="NCBI Taxonomy" id="653930"/>
    <lineage>
        <taxon>Bacteria</taxon>
        <taxon>Pseudomonadati</taxon>
        <taxon>Pseudomonadota</taxon>
        <taxon>Gammaproteobacteria</taxon>
        <taxon>Pseudomonadales</taxon>
        <taxon>Pseudomonadaceae</taxon>
        <taxon>Halopseudomonas</taxon>
    </lineage>
</organism>
<dbReference type="EMBL" id="SWAV01000005">
    <property type="protein sequence ID" value="TKA90360.1"/>
    <property type="molecule type" value="Genomic_DNA"/>
</dbReference>
<evidence type="ECO:0000313" key="2">
    <source>
        <dbReference type="Proteomes" id="UP000305198"/>
    </source>
</evidence>
<name>A0A4U0YES2_9GAMM</name>
<proteinExistence type="predicted"/>
<sequence>MRRKPSGFTATCQCGVMVGALDAERTERQDMGRLLGEWLFYGCTVTPFFGGTNCFEIKPCRCEQEPSHDNQ</sequence>